<dbReference type="PROSITE" id="PS51257">
    <property type="entry name" value="PROKAR_LIPOPROTEIN"/>
    <property type="match status" value="1"/>
</dbReference>
<evidence type="ECO:0000256" key="1">
    <source>
        <dbReference type="SAM" id="SignalP"/>
    </source>
</evidence>
<dbReference type="Proteomes" id="UP000527143">
    <property type="component" value="Unassembled WGS sequence"/>
</dbReference>
<protein>
    <recommendedName>
        <fullName evidence="4">Lipoprotein</fullName>
    </recommendedName>
</protein>
<accession>A0A840YSR2</accession>
<sequence length="328" mass="35491">MRRAISWLLVAGSLFSSCNAGGVTEGRDQRAASPLMMQGKAGVERPLAPSILEFRHVESRESGGSSRTFIQTLGGDRWVRTFGNVTFGWADPYVVGLIGESSTPGIVVRGQLERLEPGRAVLNAIREYGADLAVPGLGPTGRAYVFLFPKRVDFDQTLALTRTESIEGLERFATLTPQCSYARLHLDHGIRQAAILLLHVPDLTVSLDDPQDSACVEQFFARNLLLSRTQVQSLLYPAGARESGRCVLARVLRPSNGRREPSPEQSACPEAPIRRAEVLSAYAAASGVGLQSDAARKAIESIKKVCSQQVTSGEVKDESCRALLNGEN</sequence>
<proteinExistence type="predicted"/>
<evidence type="ECO:0000313" key="3">
    <source>
        <dbReference type="Proteomes" id="UP000527143"/>
    </source>
</evidence>
<dbReference type="RefSeq" id="WP_184091441.1">
    <property type="nucleotide sequence ID" value="NZ_JACIJF010000023.1"/>
</dbReference>
<dbReference type="AlphaFoldDB" id="A0A840YSR2"/>
<feature type="chain" id="PRO_5033011035" description="Lipoprotein" evidence="1">
    <location>
        <begin position="21"/>
        <end position="328"/>
    </location>
</feature>
<reference evidence="2 3" key="1">
    <citation type="submission" date="2020-08" db="EMBL/GenBank/DDBJ databases">
        <title>Genomic Encyclopedia of Type Strains, Phase IV (KMG-IV): sequencing the most valuable type-strain genomes for metagenomic binning, comparative biology and taxonomic classification.</title>
        <authorList>
            <person name="Goeker M."/>
        </authorList>
    </citation>
    <scope>NUCLEOTIDE SEQUENCE [LARGE SCALE GENOMIC DNA]</scope>
    <source>
        <strain evidence="2 3">DSM 26736</strain>
    </source>
</reference>
<keyword evidence="3" id="KW-1185">Reference proteome</keyword>
<name>A0A840YSR2_9SPHN</name>
<dbReference type="EMBL" id="JACIJF010000023">
    <property type="protein sequence ID" value="MBB5712707.1"/>
    <property type="molecule type" value="Genomic_DNA"/>
</dbReference>
<feature type="signal peptide" evidence="1">
    <location>
        <begin position="1"/>
        <end position="20"/>
    </location>
</feature>
<organism evidence="2 3">
    <name type="scientific">Sphingomonas xinjiangensis</name>
    <dbReference type="NCBI Taxonomy" id="643568"/>
    <lineage>
        <taxon>Bacteria</taxon>
        <taxon>Pseudomonadati</taxon>
        <taxon>Pseudomonadota</taxon>
        <taxon>Alphaproteobacteria</taxon>
        <taxon>Sphingomonadales</taxon>
        <taxon>Sphingomonadaceae</taxon>
        <taxon>Sphingomonas</taxon>
    </lineage>
</organism>
<gene>
    <name evidence="2" type="ORF">FHT02_003967</name>
</gene>
<evidence type="ECO:0008006" key="4">
    <source>
        <dbReference type="Google" id="ProtNLM"/>
    </source>
</evidence>
<evidence type="ECO:0000313" key="2">
    <source>
        <dbReference type="EMBL" id="MBB5712707.1"/>
    </source>
</evidence>
<keyword evidence="1" id="KW-0732">Signal</keyword>
<comment type="caution">
    <text evidence="2">The sequence shown here is derived from an EMBL/GenBank/DDBJ whole genome shotgun (WGS) entry which is preliminary data.</text>
</comment>